<feature type="transmembrane region" description="Helical" evidence="1">
    <location>
        <begin position="6"/>
        <end position="30"/>
    </location>
</feature>
<evidence type="ECO:0000313" key="2">
    <source>
        <dbReference type="EMBL" id="KPV45706.1"/>
    </source>
</evidence>
<feature type="transmembrane region" description="Helical" evidence="1">
    <location>
        <begin position="42"/>
        <end position="71"/>
    </location>
</feature>
<dbReference type="InterPro" id="IPR051790">
    <property type="entry name" value="Cytochrome_c-biogenesis_DsbD"/>
</dbReference>
<organism evidence="2 3">
    <name type="scientific">Alicyclobacillus ferrooxydans</name>
    <dbReference type="NCBI Taxonomy" id="471514"/>
    <lineage>
        <taxon>Bacteria</taxon>
        <taxon>Bacillati</taxon>
        <taxon>Bacillota</taxon>
        <taxon>Bacilli</taxon>
        <taxon>Bacillales</taxon>
        <taxon>Alicyclobacillaceae</taxon>
        <taxon>Alicyclobacillus</taxon>
    </lineage>
</organism>
<feature type="transmembrane region" description="Helical" evidence="1">
    <location>
        <begin position="197"/>
        <end position="214"/>
    </location>
</feature>
<evidence type="ECO:0000313" key="3">
    <source>
        <dbReference type="Proteomes" id="UP000050482"/>
    </source>
</evidence>
<dbReference type="AlphaFoldDB" id="A0A0P9CJ76"/>
<dbReference type="PANTHER" id="PTHR31272:SF4">
    <property type="entry name" value="CYTOCHROME C-TYPE BIOGENESIS PROTEIN HI_1454-RELATED"/>
    <property type="match status" value="1"/>
</dbReference>
<comment type="caution">
    <text evidence="2">The sequence shown here is derived from an EMBL/GenBank/DDBJ whole genome shotgun (WGS) entry which is preliminary data.</text>
</comment>
<feature type="transmembrane region" description="Helical" evidence="1">
    <location>
        <begin position="77"/>
        <end position="98"/>
    </location>
</feature>
<proteinExistence type="predicted"/>
<accession>A0A0P9CJ76</accession>
<keyword evidence="1" id="KW-0812">Transmembrane</keyword>
<sequence length="223" mass="23553">MTAGTLVVLGAGIMAAFNPCGVAMLPSYILNLLAGRERRIWGGLLAGLLMTAGFLVIFLLAGVISFAFSAALGKMSAWIAVILGVVFLVVGVLMLFGKNGIAFHIGGIWRGQPGTNRSIFLYGIAYALGSLGCTLPLFSVLVLSSFHTQGAFAGLVDFVLYALGMGFVVTVISLGSTISQNLVSGWVRKSARWMGKLSGVITLGTGLYLIVYWLPYVRLYAGF</sequence>
<feature type="transmembrane region" description="Helical" evidence="1">
    <location>
        <begin position="158"/>
        <end position="176"/>
    </location>
</feature>
<dbReference type="OrthoDB" id="5244297at2"/>
<name>A0A0P9CJ76_9BACL</name>
<keyword evidence="1" id="KW-1133">Transmembrane helix</keyword>
<dbReference type="PATRIC" id="fig|471514.4.peg.419"/>
<keyword evidence="3" id="KW-1185">Reference proteome</keyword>
<gene>
    <name evidence="2" type="ORF">AN477_02040</name>
</gene>
<dbReference type="RefSeq" id="WP_054967503.1">
    <property type="nucleotide sequence ID" value="NZ_LJCO01000008.1"/>
</dbReference>
<dbReference type="PANTHER" id="PTHR31272">
    <property type="entry name" value="CYTOCHROME C-TYPE BIOGENESIS PROTEIN HI_1454-RELATED"/>
    <property type="match status" value="1"/>
</dbReference>
<keyword evidence="1" id="KW-0472">Membrane</keyword>
<evidence type="ECO:0000256" key="1">
    <source>
        <dbReference type="SAM" id="Phobius"/>
    </source>
</evidence>
<dbReference type="EMBL" id="LJCO01000008">
    <property type="protein sequence ID" value="KPV45706.1"/>
    <property type="molecule type" value="Genomic_DNA"/>
</dbReference>
<dbReference type="STRING" id="471514.AN477_02040"/>
<feature type="transmembrane region" description="Helical" evidence="1">
    <location>
        <begin position="119"/>
        <end position="146"/>
    </location>
</feature>
<reference evidence="2 3" key="1">
    <citation type="submission" date="2015-09" db="EMBL/GenBank/DDBJ databases">
        <title>Draft genome sequence of Alicyclobacillus ferrooxydans DSM 22381.</title>
        <authorList>
            <person name="Hemp J."/>
        </authorList>
    </citation>
    <scope>NUCLEOTIDE SEQUENCE [LARGE SCALE GENOMIC DNA]</scope>
    <source>
        <strain evidence="2 3">TC-34</strain>
    </source>
</reference>
<protein>
    <submittedName>
        <fullName evidence="2">Uncharacterized protein</fullName>
    </submittedName>
</protein>
<dbReference type="Proteomes" id="UP000050482">
    <property type="component" value="Unassembled WGS sequence"/>
</dbReference>